<dbReference type="Gene3D" id="3.50.50.60">
    <property type="entry name" value="FAD/NAD(P)-binding domain"/>
    <property type="match status" value="1"/>
</dbReference>
<sequence length="382" mass="45205">MSNCSHFDYIIIGNGLAGLQLALKMSDDVFFDDKQIALIDFSKKNTNDKTWCFWETEPSQWNNIIHKSWNKASVITSNKTINLMLNPYSYKCIRSIDFYNQAKSKLVKSNNIHFILDCAESVKESNKKTEVVTKQSVFTASHIFDSRIPDEFLKNSKKYISIIQHFKGWVIKTKDEVFDENKFTMMDYRLKDNNQTTFTYVLPFSKTETLIEFTYFTNQLVNEKTYDEYIKTYIKKYLKIEDYSVLETEKGQIPMTTFPFEHYNSNNITKIGTGGGWVKGSTGYSFKHTEKKVLKIIDNIKTNKKPSTNLFKRRFKFYDKVFLKVLKDENHKGEWIFKQFYDKNSVEIMFKFLDEESTFLEEIKIMLSLFTWSFIKAFFKTL</sequence>
<dbReference type="InterPro" id="IPR036188">
    <property type="entry name" value="FAD/NAD-bd_sf"/>
</dbReference>
<accession>A0AAE3EMR7</accession>
<dbReference type="RefSeq" id="WP_237239586.1">
    <property type="nucleotide sequence ID" value="NZ_JAKKDU010000007.1"/>
</dbReference>
<reference evidence="1" key="1">
    <citation type="submission" date="2022-01" db="EMBL/GenBank/DDBJ databases">
        <title>Draft genome sequence of Sabulilitoribacter arenilitoris KCTC 52401.</title>
        <authorList>
            <person name="Oh J.-S."/>
        </authorList>
    </citation>
    <scope>NUCLEOTIDE SEQUENCE</scope>
    <source>
        <strain evidence="1">HMF6543</strain>
    </source>
</reference>
<dbReference type="SUPFAM" id="SSF51905">
    <property type="entry name" value="FAD/NAD(P)-binding domain"/>
    <property type="match status" value="1"/>
</dbReference>
<dbReference type="PANTHER" id="PTHR39757">
    <property type="match status" value="1"/>
</dbReference>
<organism evidence="1 2">
    <name type="scientific">Wocania arenilitoris</name>
    <dbReference type="NCBI Taxonomy" id="2044858"/>
    <lineage>
        <taxon>Bacteria</taxon>
        <taxon>Pseudomonadati</taxon>
        <taxon>Bacteroidota</taxon>
        <taxon>Flavobacteriia</taxon>
        <taxon>Flavobacteriales</taxon>
        <taxon>Flavobacteriaceae</taxon>
        <taxon>Wocania</taxon>
    </lineage>
</organism>
<dbReference type="Proteomes" id="UP001199795">
    <property type="component" value="Unassembled WGS sequence"/>
</dbReference>
<proteinExistence type="predicted"/>
<dbReference type="PANTHER" id="PTHR39757:SF5">
    <property type="entry name" value="OS02G0190600 PROTEIN"/>
    <property type="match status" value="1"/>
</dbReference>
<dbReference type="Pfam" id="PF05834">
    <property type="entry name" value="Lycopene_cycl"/>
    <property type="match status" value="1"/>
</dbReference>
<evidence type="ECO:0000313" key="2">
    <source>
        <dbReference type="Proteomes" id="UP001199795"/>
    </source>
</evidence>
<name>A0AAE3EMR7_9FLAO</name>
<evidence type="ECO:0000313" key="1">
    <source>
        <dbReference type="EMBL" id="MCF7568243.1"/>
    </source>
</evidence>
<comment type="caution">
    <text evidence="1">The sequence shown here is derived from an EMBL/GenBank/DDBJ whole genome shotgun (WGS) entry which is preliminary data.</text>
</comment>
<keyword evidence="2" id="KW-1185">Reference proteome</keyword>
<gene>
    <name evidence="1" type="ORF">L3X37_07685</name>
</gene>
<protein>
    <submittedName>
        <fullName evidence="1">Lycopene cyclase family protein</fullName>
    </submittedName>
</protein>
<dbReference type="AlphaFoldDB" id="A0AAE3EMR7"/>
<dbReference type="EMBL" id="JAKKDU010000007">
    <property type="protein sequence ID" value="MCF7568243.1"/>
    <property type="molecule type" value="Genomic_DNA"/>
</dbReference>